<keyword evidence="1" id="KW-0479">Metal-binding</keyword>
<protein>
    <recommendedName>
        <fullName evidence="5">Nudix hydrolase 3</fullName>
    </recommendedName>
</protein>
<dbReference type="PANTHER" id="PTHR23422:SF9">
    <property type="entry name" value="ZN-DEPENDENT HYDROLASE"/>
    <property type="match status" value="1"/>
</dbReference>
<proteinExistence type="predicted"/>
<dbReference type="InterPro" id="IPR039461">
    <property type="entry name" value="Peptidase_M49"/>
</dbReference>
<evidence type="ECO:0000313" key="3">
    <source>
        <dbReference type="EMBL" id="ETO33769.1"/>
    </source>
</evidence>
<keyword evidence="4" id="KW-1185">Reference proteome</keyword>
<dbReference type="OMA" id="IGPYEVY"/>
<evidence type="ECO:0000256" key="1">
    <source>
        <dbReference type="ARBA" id="ARBA00022723"/>
    </source>
</evidence>
<dbReference type="Proteomes" id="UP000023152">
    <property type="component" value="Unassembled WGS sequence"/>
</dbReference>
<dbReference type="AlphaFoldDB" id="X6P6Q5"/>
<dbReference type="GO" id="GO:0008239">
    <property type="term" value="F:dipeptidyl-peptidase activity"/>
    <property type="evidence" value="ECO:0007669"/>
    <property type="project" value="TreeGrafter"/>
</dbReference>
<keyword evidence="2" id="KW-0378">Hydrolase</keyword>
<dbReference type="GO" id="GO:0046872">
    <property type="term" value="F:metal ion binding"/>
    <property type="evidence" value="ECO:0007669"/>
    <property type="project" value="UniProtKB-KW"/>
</dbReference>
<dbReference type="Gene3D" id="3.30.540.30">
    <property type="match status" value="1"/>
</dbReference>
<accession>X6P6Q5</accession>
<dbReference type="GO" id="GO:0005737">
    <property type="term" value="C:cytoplasm"/>
    <property type="evidence" value="ECO:0007669"/>
    <property type="project" value="TreeGrafter"/>
</dbReference>
<reference evidence="3 4" key="1">
    <citation type="journal article" date="2013" name="Curr. Biol.">
        <title>The Genome of the Foraminiferan Reticulomyxa filosa.</title>
        <authorList>
            <person name="Glockner G."/>
            <person name="Hulsmann N."/>
            <person name="Schleicher M."/>
            <person name="Noegel A.A."/>
            <person name="Eichinger L."/>
            <person name="Gallinger C."/>
            <person name="Pawlowski J."/>
            <person name="Sierra R."/>
            <person name="Euteneuer U."/>
            <person name="Pillet L."/>
            <person name="Moustafa A."/>
            <person name="Platzer M."/>
            <person name="Groth M."/>
            <person name="Szafranski K."/>
            <person name="Schliwa M."/>
        </authorList>
    </citation>
    <scope>NUCLEOTIDE SEQUENCE [LARGE SCALE GENOMIC DNA]</scope>
</reference>
<dbReference type="Pfam" id="PF03571">
    <property type="entry name" value="Peptidase_M49"/>
    <property type="match status" value="1"/>
</dbReference>
<evidence type="ECO:0000256" key="2">
    <source>
        <dbReference type="ARBA" id="ARBA00022801"/>
    </source>
</evidence>
<sequence length="511" mass="58249">MQTEKTISADVDISKEEKKAESNVTREQYLRFFDINMGFWDHLSEHEHDRLDFPKPKGANFYPKDMTIEEWDKYVSSLKEDEQAEAKAYHAKSHINIFFPPKKKKKKKKKKKILMNLFKMYKKWLESASVLLGEAAEVLNKKDKYESLVKYLESRCKAFLSNDYIASDVDWLNIKEESLIDATIGPYEVYEDELLNQKAAFKSCICIRDAESSRKLQLFASKLQELENALPCADELKNPHIVEGKPIVVVDQVMFGGERGGPQTAAFNLPNDERVTTKYGNKLVILRNVQKAKFNKVLIPICELSLDPSQRTLVSFDSFFNHILCHEMCHSLGPHQLNQTKYGVSTVRAALGPNYSFIEEAKADIVGLWALLYLMKHGDFPNDKDNTQYKSVLITYLASMFRSIRFGLKEAHGKGTALQLNWIVEKGGFVVDKETGFFKVDFDKIESSVQSLANEVLTIQGTANRDKAEVLAKKYAINAPPTQKILDALLHKGVPVDIQPIYEWKVDGVVV</sequence>
<dbReference type="OrthoDB" id="510307at2759"/>
<dbReference type="EMBL" id="ASPP01003149">
    <property type="protein sequence ID" value="ETO33769.1"/>
    <property type="molecule type" value="Genomic_DNA"/>
</dbReference>
<gene>
    <name evidence="3" type="ORF">RFI_03333</name>
</gene>
<evidence type="ECO:0008006" key="5">
    <source>
        <dbReference type="Google" id="ProtNLM"/>
    </source>
</evidence>
<comment type="caution">
    <text evidence="3">The sequence shown here is derived from an EMBL/GenBank/DDBJ whole genome shotgun (WGS) entry which is preliminary data.</text>
</comment>
<name>X6P6Q5_RETFI</name>
<evidence type="ECO:0000313" key="4">
    <source>
        <dbReference type="Proteomes" id="UP000023152"/>
    </source>
</evidence>
<organism evidence="3 4">
    <name type="scientific">Reticulomyxa filosa</name>
    <dbReference type="NCBI Taxonomy" id="46433"/>
    <lineage>
        <taxon>Eukaryota</taxon>
        <taxon>Sar</taxon>
        <taxon>Rhizaria</taxon>
        <taxon>Retaria</taxon>
        <taxon>Foraminifera</taxon>
        <taxon>Monothalamids</taxon>
        <taxon>Reticulomyxidae</taxon>
        <taxon>Reticulomyxa</taxon>
    </lineage>
</organism>
<dbReference type="PANTHER" id="PTHR23422">
    <property type="entry name" value="DIPEPTIDYL PEPTIDASE III-RELATED"/>
    <property type="match status" value="1"/>
</dbReference>